<sequence length="392" mass="45522">MAMDALSLVECQRITATLESAVEKLGILASLTTDFHNEELNSMLGEEISRIIQEQRALEQRYEELIHERRNMKGFANRIKFQANEDEIQRVAHALRQSTKVLTRNLQDNPNLEGNMQKIQGERGALETLLVNTAHELQFASYNSLEEVVDKEEKRMEHMRVVLAREKELSETVARLKQELHEERTAFEQEVLQKNKQITELKERLQEKKTETAIELRYLGKESKAKYNCTHRVWDKEVKDLTDEIALLEDQLAIEQRASTMQSEFLQRKLGAMSERANAMEEKFEKDTADKTKELDALKEEREATLTRLFELEKSYNADVAAREARAEEERRLLELQAIKRAAEERDYRAAVMLQCNYRMHYARQAIDDIKNPKKKGKGKKGKGGGKGKKKK</sequence>
<reference evidence="8" key="1">
    <citation type="submission" date="2021-01" db="EMBL/GenBank/DDBJ databases">
        <authorList>
            <person name="Corre E."/>
            <person name="Pelletier E."/>
            <person name="Niang G."/>
            <person name="Scheremetjew M."/>
            <person name="Finn R."/>
            <person name="Kale V."/>
            <person name="Holt S."/>
            <person name="Cochrane G."/>
            <person name="Meng A."/>
            <person name="Brown T."/>
            <person name="Cohen L."/>
        </authorList>
    </citation>
    <scope>NUCLEOTIDE SEQUENCE</scope>
    <source>
        <strain evidence="8">CCMP441</strain>
    </source>
</reference>
<dbReference type="EMBL" id="HBFK01018331">
    <property type="protein sequence ID" value="CAD8744820.1"/>
    <property type="molecule type" value="Transcribed_RNA"/>
</dbReference>
<dbReference type="InterPro" id="IPR042618">
    <property type="entry name" value="IQCG"/>
</dbReference>
<dbReference type="GO" id="GO:0005737">
    <property type="term" value="C:cytoplasm"/>
    <property type="evidence" value="ECO:0007669"/>
    <property type="project" value="TreeGrafter"/>
</dbReference>
<organism evidence="8">
    <name type="scientific">Hemiselmis andersenii</name>
    <name type="common">Cryptophyte alga</name>
    <dbReference type="NCBI Taxonomy" id="464988"/>
    <lineage>
        <taxon>Eukaryota</taxon>
        <taxon>Cryptophyceae</taxon>
        <taxon>Cryptomonadales</taxon>
        <taxon>Hemiselmidaceae</taxon>
        <taxon>Hemiselmis</taxon>
    </lineage>
</organism>
<name>A0A6T8KT63_HEMAN</name>
<dbReference type="AlphaFoldDB" id="A0A6T8KT63"/>
<feature type="coiled-coil region" evidence="6">
    <location>
        <begin position="142"/>
        <end position="346"/>
    </location>
</feature>
<keyword evidence="3" id="KW-0963">Cytoplasm</keyword>
<dbReference type="PANTHER" id="PTHR14871:SF1">
    <property type="entry name" value="DYNEIN REGULATORY COMPLEX PROTEIN 9"/>
    <property type="match status" value="1"/>
</dbReference>
<dbReference type="PANTHER" id="PTHR14871">
    <property type="entry name" value="DYNEIN REGULATORY COMPLEX PROTEIN 9"/>
    <property type="match status" value="1"/>
</dbReference>
<evidence type="ECO:0000256" key="2">
    <source>
        <dbReference type="ARBA" id="ARBA00004316"/>
    </source>
</evidence>
<comment type="subcellular location">
    <subcellularLocation>
        <location evidence="2">Cell projection</location>
    </subcellularLocation>
    <subcellularLocation>
        <location evidence="1">Cytoplasm</location>
        <location evidence="1">Cytoskeleton</location>
    </subcellularLocation>
</comment>
<evidence type="ECO:0000256" key="3">
    <source>
        <dbReference type="ARBA" id="ARBA00022490"/>
    </source>
</evidence>
<protein>
    <submittedName>
        <fullName evidence="8">Uncharacterized protein</fullName>
    </submittedName>
</protein>
<feature type="region of interest" description="Disordered" evidence="7">
    <location>
        <begin position="365"/>
        <end position="392"/>
    </location>
</feature>
<dbReference type="GO" id="GO:0031514">
    <property type="term" value="C:motile cilium"/>
    <property type="evidence" value="ECO:0007669"/>
    <property type="project" value="TreeGrafter"/>
</dbReference>
<evidence type="ECO:0000256" key="7">
    <source>
        <dbReference type="SAM" id="MobiDB-lite"/>
    </source>
</evidence>
<evidence type="ECO:0000256" key="5">
    <source>
        <dbReference type="ARBA" id="ARBA00023273"/>
    </source>
</evidence>
<keyword evidence="6" id="KW-0175">Coiled coil</keyword>
<gene>
    <name evidence="8" type="ORF">HAND1043_LOCUS11315</name>
</gene>
<feature type="compositionally biased region" description="Basic residues" evidence="7">
    <location>
        <begin position="373"/>
        <end position="392"/>
    </location>
</feature>
<dbReference type="PROSITE" id="PS50096">
    <property type="entry name" value="IQ"/>
    <property type="match status" value="1"/>
</dbReference>
<accession>A0A6T8KT63</accession>
<evidence type="ECO:0000256" key="1">
    <source>
        <dbReference type="ARBA" id="ARBA00004245"/>
    </source>
</evidence>
<dbReference type="GO" id="GO:0044782">
    <property type="term" value="P:cilium organization"/>
    <property type="evidence" value="ECO:0007669"/>
    <property type="project" value="TreeGrafter"/>
</dbReference>
<proteinExistence type="predicted"/>
<keyword evidence="4" id="KW-0206">Cytoskeleton</keyword>
<evidence type="ECO:0000256" key="4">
    <source>
        <dbReference type="ARBA" id="ARBA00023212"/>
    </source>
</evidence>
<evidence type="ECO:0000256" key="6">
    <source>
        <dbReference type="SAM" id="Coils"/>
    </source>
</evidence>
<dbReference type="GO" id="GO:0005856">
    <property type="term" value="C:cytoskeleton"/>
    <property type="evidence" value="ECO:0007669"/>
    <property type="project" value="UniProtKB-SubCell"/>
</dbReference>
<evidence type="ECO:0000313" key="8">
    <source>
        <dbReference type="EMBL" id="CAD8744820.1"/>
    </source>
</evidence>
<keyword evidence="5" id="KW-0966">Cell projection</keyword>